<dbReference type="PANTHER" id="PTHR35807">
    <property type="entry name" value="TRANSCRIPTIONAL REGULATOR REDD-RELATED"/>
    <property type="match status" value="1"/>
</dbReference>
<dbReference type="InterPro" id="IPR036388">
    <property type="entry name" value="WH-like_DNA-bd_sf"/>
</dbReference>
<dbReference type="Proteomes" id="UP000248749">
    <property type="component" value="Unassembled WGS sequence"/>
</dbReference>
<dbReference type="Gene3D" id="3.40.50.300">
    <property type="entry name" value="P-loop containing nucleotide triphosphate hydrolases"/>
    <property type="match status" value="1"/>
</dbReference>
<dbReference type="SUPFAM" id="SSF46894">
    <property type="entry name" value="C-terminal effector domain of the bipartite response regulators"/>
    <property type="match status" value="1"/>
</dbReference>
<evidence type="ECO:0000256" key="7">
    <source>
        <dbReference type="SAM" id="MobiDB-lite"/>
    </source>
</evidence>
<dbReference type="GO" id="GO:0003677">
    <property type="term" value="F:DNA binding"/>
    <property type="evidence" value="ECO:0007669"/>
    <property type="project" value="UniProtKB-UniRule"/>
</dbReference>
<dbReference type="SMART" id="SM00862">
    <property type="entry name" value="Trans_reg_C"/>
    <property type="match status" value="1"/>
</dbReference>
<dbReference type="PANTHER" id="PTHR35807:SF1">
    <property type="entry name" value="TRANSCRIPTIONAL REGULATOR REDD"/>
    <property type="match status" value="1"/>
</dbReference>
<evidence type="ECO:0000256" key="4">
    <source>
        <dbReference type="ARBA" id="ARBA00023163"/>
    </source>
</evidence>
<evidence type="ECO:0000256" key="2">
    <source>
        <dbReference type="ARBA" id="ARBA00023015"/>
    </source>
</evidence>
<accession>A0A2W2CWB5</accession>
<feature type="repeat" description="TPR" evidence="5">
    <location>
        <begin position="737"/>
        <end position="770"/>
    </location>
</feature>
<dbReference type="Gene3D" id="1.10.10.10">
    <property type="entry name" value="Winged helix-like DNA-binding domain superfamily/Winged helix DNA-binding domain"/>
    <property type="match status" value="1"/>
</dbReference>
<keyword evidence="5" id="KW-0802">TPR repeat</keyword>
<dbReference type="InterPro" id="IPR011990">
    <property type="entry name" value="TPR-like_helical_dom_sf"/>
</dbReference>
<dbReference type="Pfam" id="PF00486">
    <property type="entry name" value="Trans_reg_C"/>
    <property type="match status" value="1"/>
</dbReference>
<feature type="DNA-binding region" description="OmpR/PhoB-type" evidence="6">
    <location>
        <begin position="1"/>
        <end position="83"/>
    </location>
</feature>
<feature type="region of interest" description="Disordered" evidence="7">
    <location>
        <begin position="238"/>
        <end position="290"/>
    </location>
</feature>
<feature type="repeat" description="TPR" evidence="5">
    <location>
        <begin position="977"/>
        <end position="1010"/>
    </location>
</feature>
<dbReference type="Pfam" id="PF03704">
    <property type="entry name" value="BTAD"/>
    <property type="match status" value="1"/>
</dbReference>
<evidence type="ECO:0000256" key="3">
    <source>
        <dbReference type="ARBA" id="ARBA00023125"/>
    </source>
</evidence>
<evidence type="ECO:0000313" key="10">
    <source>
        <dbReference type="Proteomes" id="UP000248749"/>
    </source>
</evidence>
<dbReference type="GO" id="GO:0006355">
    <property type="term" value="P:regulation of DNA-templated transcription"/>
    <property type="evidence" value="ECO:0007669"/>
    <property type="project" value="InterPro"/>
</dbReference>
<keyword evidence="3 6" id="KW-0238">DNA-binding</keyword>
<feature type="repeat" description="TPR" evidence="5">
    <location>
        <begin position="897"/>
        <end position="930"/>
    </location>
</feature>
<evidence type="ECO:0000256" key="5">
    <source>
        <dbReference type="PROSITE-ProRule" id="PRU00339"/>
    </source>
</evidence>
<dbReference type="InterPro" id="IPR016032">
    <property type="entry name" value="Sig_transdc_resp-reg_C-effctor"/>
</dbReference>
<proteinExistence type="inferred from homology"/>
<dbReference type="GO" id="GO:0043531">
    <property type="term" value="F:ADP binding"/>
    <property type="evidence" value="ECO:0007669"/>
    <property type="project" value="InterPro"/>
</dbReference>
<feature type="domain" description="OmpR/PhoB-type" evidence="8">
    <location>
        <begin position="1"/>
        <end position="83"/>
    </location>
</feature>
<dbReference type="PROSITE" id="PS50005">
    <property type="entry name" value="TPR"/>
    <property type="match status" value="4"/>
</dbReference>
<dbReference type="InterPro" id="IPR003593">
    <property type="entry name" value="AAA+_ATPase"/>
</dbReference>
<dbReference type="EMBL" id="POUB01000004">
    <property type="protein sequence ID" value="PZG02803.1"/>
    <property type="molecule type" value="Genomic_DNA"/>
</dbReference>
<keyword evidence="2" id="KW-0805">Transcription regulation</keyword>
<keyword evidence="4" id="KW-0804">Transcription</keyword>
<feature type="repeat" description="TPR" evidence="5">
    <location>
        <begin position="777"/>
        <end position="810"/>
    </location>
</feature>
<evidence type="ECO:0000256" key="1">
    <source>
        <dbReference type="ARBA" id="ARBA00005820"/>
    </source>
</evidence>
<dbReference type="AlphaFoldDB" id="A0A2W2CWB5"/>
<dbReference type="PROSITE" id="PS51755">
    <property type="entry name" value="OMPR_PHOB"/>
    <property type="match status" value="1"/>
</dbReference>
<sequence>MAYGADGPVGLGPARQRTLLAALLLEPGGAVAFDQLVDRVWGERPPQRARVTLHTYLSRLRTVLGGAGGPALVRRMRSYALEVDPGAVDLHRFRAMASGARRADDGRAATLWGDALGLWRGEPFAGLDSDWLRAVRAELEAERLAAALDRHDVLLRRGEHGRLVPELTAAAAAHPLDERLAGQLMLALYHCGRQADALAHYRLLHDRLVEEVGSDPGPGLRELHRRILRHDAELAPAPLGLGGRRVPTEPPDRGAGDPRHLNGGRAATSPPAATGLPRRPAQLPADVPDFTGRATDLRRLDKLLDERLDSGTAPAVVITAIAGAAGVGKTALAVHWANRMTDRFPDGQLYVNLRGYDPDQPMPAADALARFLTALGVAGQDIPLDVDERAAKYRSELAGHRMLILLDNAASVAQVRPLLPGSSSSLVVVTSRDRLAGLVALHGAHRLDLDLLPAAEAVDLLRRLIGSRVEAEPEAAATLAEQCARLPLALRVAAELAASRPDSTLAELVAELADRQTRLHLLDAGDPYAAVREVFSWSIHHLSPDAVRTFRLVGLHPGPDLDPYAAAALTGTGLDQTRRTLELLTQANLVHRTGRGRYGMHDLLRAYAAHLANDDETEQLRQAAQQRLLDYYLTTAVSATDTLHPGEAHYRPEATASATLIPDLSDPKAARAWLDAERYCLVAVAAYGRAVGASSYVAGLARALYRYLSDAHLTEMVAINDHAYHAAEQAGDHIGSAHALRQLGTAYNRLSRYQAAVEHLQQALARFREAGDLVGEALTLTSLGTVGYRLGNHDDAMDHNRRSIELSRQAGDRLAEAFALNNLGVAEERVGRYADAGDHYRQALAIFREIGARYCVATALLNVANVELRQGDYAPAATNLRQSLAILQPLGGPITEAHALDTLGLLHLRLGEPEEATGYFRQALARFREAGERNGQAWSVNGLGEAAQLAGDATTALAHHSEALAIATGASTRHQQARAHTGLGHAHKALGDPDQAGRHYERAYAIYAELGMPDAEDVRVYLAPLAGSRRQEATGLRAFEVAEE</sequence>
<keyword evidence="10" id="KW-1185">Reference proteome</keyword>
<dbReference type="OrthoDB" id="7628974at2"/>
<dbReference type="InterPro" id="IPR051677">
    <property type="entry name" value="AfsR-DnrI-RedD_regulator"/>
</dbReference>
<protein>
    <submittedName>
        <fullName evidence="9">AfsR family transcriptional regulator</fullName>
    </submittedName>
</protein>
<dbReference type="SMART" id="SM00382">
    <property type="entry name" value="AAA"/>
    <property type="match status" value="1"/>
</dbReference>
<evidence type="ECO:0000256" key="6">
    <source>
        <dbReference type="PROSITE-ProRule" id="PRU01091"/>
    </source>
</evidence>
<feature type="compositionally biased region" description="Basic and acidic residues" evidence="7">
    <location>
        <begin position="246"/>
        <end position="260"/>
    </location>
</feature>
<dbReference type="InterPro" id="IPR019734">
    <property type="entry name" value="TPR_rpt"/>
</dbReference>
<dbReference type="Pfam" id="PF13374">
    <property type="entry name" value="TPR_10"/>
    <property type="match status" value="1"/>
</dbReference>
<dbReference type="SUPFAM" id="SSF52540">
    <property type="entry name" value="P-loop containing nucleoside triphosphate hydrolases"/>
    <property type="match status" value="1"/>
</dbReference>
<dbReference type="SMART" id="SM00028">
    <property type="entry name" value="TPR"/>
    <property type="match status" value="7"/>
</dbReference>
<comment type="similarity">
    <text evidence="1">Belongs to the AfsR/DnrI/RedD regulatory family.</text>
</comment>
<dbReference type="InterPro" id="IPR001867">
    <property type="entry name" value="OmpR/PhoB-type_DNA-bd"/>
</dbReference>
<dbReference type="Gene3D" id="1.25.40.10">
    <property type="entry name" value="Tetratricopeptide repeat domain"/>
    <property type="match status" value="3"/>
</dbReference>
<reference evidence="9 10" key="1">
    <citation type="submission" date="2018-01" db="EMBL/GenBank/DDBJ databases">
        <title>Draft genome sequence of Salinispora sp. 13K206.</title>
        <authorList>
            <person name="Sahin N."/>
            <person name="Saygin H."/>
            <person name="Ay H."/>
        </authorList>
    </citation>
    <scope>NUCLEOTIDE SEQUENCE [LARGE SCALE GENOMIC DNA]</scope>
    <source>
        <strain evidence="9 10">13K206</strain>
    </source>
</reference>
<evidence type="ECO:0000313" key="9">
    <source>
        <dbReference type="EMBL" id="PZG02803.1"/>
    </source>
</evidence>
<dbReference type="InterPro" id="IPR027417">
    <property type="entry name" value="P-loop_NTPase"/>
</dbReference>
<gene>
    <name evidence="9" type="ORF">C1I99_00985</name>
</gene>
<dbReference type="GO" id="GO:0000160">
    <property type="term" value="P:phosphorelay signal transduction system"/>
    <property type="evidence" value="ECO:0007669"/>
    <property type="project" value="InterPro"/>
</dbReference>
<dbReference type="InterPro" id="IPR005158">
    <property type="entry name" value="BTAD"/>
</dbReference>
<dbReference type="CDD" id="cd15831">
    <property type="entry name" value="BTAD"/>
    <property type="match status" value="1"/>
</dbReference>
<dbReference type="SMART" id="SM01043">
    <property type="entry name" value="BTAD"/>
    <property type="match status" value="1"/>
</dbReference>
<organism evidence="9 10">
    <name type="scientific">Micromonospora deserti</name>
    <dbReference type="NCBI Taxonomy" id="2070366"/>
    <lineage>
        <taxon>Bacteria</taxon>
        <taxon>Bacillati</taxon>
        <taxon>Actinomycetota</taxon>
        <taxon>Actinomycetes</taxon>
        <taxon>Micromonosporales</taxon>
        <taxon>Micromonosporaceae</taxon>
        <taxon>Micromonospora</taxon>
    </lineage>
</organism>
<comment type="caution">
    <text evidence="9">The sequence shown here is derived from an EMBL/GenBank/DDBJ whole genome shotgun (WGS) entry which is preliminary data.</text>
</comment>
<dbReference type="SUPFAM" id="SSF48452">
    <property type="entry name" value="TPR-like"/>
    <property type="match status" value="3"/>
</dbReference>
<dbReference type="Pfam" id="PF13424">
    <property type="entry name" value="TPR_12"/>
    <property type="match status" value="3"/>
</dbReference>
<name>A0A2W2CWB5_9ACTN</name>
<dbReference type="PRINTS" id="PR00364">
    <property type="entry name" value="DISEASERSIST"/>
</dbReference>
<evidence type="ECO:0000259" key="8">
    <source>
        <dbReference type="PROSITE" id="PS51755"/>
    </source>
</evidence>